<dbReference type="PROSITE" id="PS00079">
    <property type="entry name" value="MULTICOPPER_OXIDASE1"/>
    <property type="match status" value="1"/>
</dbReference>
<keyword evidence="5" id="KW-0732">Signal</keyword>
<dbReference type="SUPFAM" id="SSF49503">
    <property type="entry name" value="Cupredoxins"/>
    <property type="match status" value="6"/>
</dbReference>
<dbReference type="Proteomes" id="UP000247409">
    <property type="component" value="Unassembled WGS sequence"/>
</dbReference>
<sequence>MCVTYFFPRIVLLVTFVASLAHAATRVYYLSIEPTRWDYYPSTARSPRHIDRCTAAPFDANQRLFVGVPPLSALPFTPTSVYHKLVFRQYTPAFTARITRRRHEHHLALLGPVLRAAVGDLLVVVLRAPPRFAASHVFPIAFHLNGLQHVGVHALLTRPRQVITLRFRVTAAAAAARGAHVDSRMSLYRATLRGSAPDGSAGVYRGLLGPAVVYRRNALSKRGLPRAVPHELFAVLWVGDENVADEQGDERESNLMHSVNGRVFCALPAFEMQEGRRTRFYLGAVGNEVDVHTAHVHGLVGVTAGGEHVDSIRLLPGSTAVVEIVPDNVGVWLFHCHVNDHLHAGMQALLSVRPAATGVAKRAKAVSSFVPSRRRVYYVQAEDVEWDYAPLGRNRCDRKAFGDDELIFVDDRFEIDVGNNVTAFAIGSKYIKTRFIEYTDHSFSERVKRDGADAHLGLMGPVLRARVGEEIVIHFRNNASVPVSMHPHGVLYDKANEGAPYSDGSSRREKRDDRIPTGGSYTYRWQVPLRAGPGPGERQHTKLWIYHSHRNEIMDTYAGLFGAIVVVTSDTAYDEETLLPTDGTIEVFLHMSVINEAGSFHFERNVLRSERNRRLTDEQLDALMDDEEFEESNLMHSINGFLYCNGPLITLSKGQPTRFYFYSLGTEVDVHTPMIGNEPLRLDVESSRGSGTLLAGSFSSALVFPRRSGVNELRCNVNDHVIAGMRAFYFVKDILDVSDLDSDDVDMTHYIAADEIDWDYTPLGKDGCTGAPFGEGEKVFTEPGPFTPGSRYIKAVYREYRDSSFSRLKGNGKRSFAGVVGPLLHFEVGEVVRIVFQNNLRFGANINFVGLDMLNSSMSAVSPGDKVTYIFRVRREAGPSKSDLSAVPYVYYSSVDPIAHTAAGLTGVIAVTRRGGLQKARRLPKGTSRAYPLLLNIFRENESPLIRRSIRNFALESSNITTTVLEELGEDGDWLERNAMHSINGYLYGNNPLIRARAQSVIRFYVFGYGSEASMHSPVWMGQIVRRTVIRGNTANGVQILPFNAETVDMKAVNKGKWPIICMVADHVLGGMKLCMRVT</sequence>
<keyword evidence="9" id="KW-1185">Reference proteome</keyword>
<evidence type="ECO:0000256" key="5">
    <source>
        <dbReference type="SAM" id="SignalP"/>
    </source>
</evidence>
<dbReference type="InterPro" id="IPR033138">
    <property type="entry name" value="Cu_oxidase_CS"/>
</dbReference>
<comment type="caution">
    <text evidence="8">The sequence shown here is derived from an EMBL/GenBank/DDBJ whole genome shotgun (WGS) entry which is preliminary data.</text>
</comment>
<protein>
    <submittedName>
        <fullName evidence="8">Hephaestin-like protein</fullName>
    </submittedName>
</protein>
<comment type="similarity">
    <text evidence="1">Belongs to the multicopper oxidase family.</text>
</comment>
<dbReference type="InterPro" id="IPR008972">
    <property type="entry name" value="Cupredoxin"/>
</dbReference>
<dbReference type="PROSITE" id="PS00080">
    <property type="entry name" value="MULTICOPPER_OXIDASE2"/>
    <property type="match status" value="1"/>
</dbReference>
<feature type="region of interest" description="Disordered" evidence="4">
    <location>
        <begin position="496"/>
        <end position="518"/>
    </location>
</feature>
<reference evidence="8 9" key="1">
    <citation type="journal article" date="2018" name="Mol. Biol. Evol.">
        <title>Analysis of the draft genome of the red seaweed Gracilariopsis chorda provides insights into genome size evolution in Rhodophyta.</title>
        <authorList>
            <person name="Lee J."/>
            <person name="Yang E.C."/>
            <person name="Graf L."/>
            <person name="Yang J.H."/>
            <person name="Qiu H."/>
            <person name="Zel Zion U."/>
            <person name="Chan C.X."/>
            <person name="Stephens T.G."/>
            <person name="Weber A.P.M."/>
            <person name="Boo G.H."/>
            <person name="Boo S.M."/>
            <person name="Kim K.M."/>
            <person name="Shin Y."/>
            <person name="Jung M."/>
            <person name="Lee S.J."/>
            <person name="Yim H.S."/>
            <person name="Lee J.H."/>
            <person name="Bhattacharya D."/>
            <person name="Yoon H.S."/>
        </authorList>
    </citation>
    <scope>NUCLEOTIDE SEQUENCE [LARGE SCALE GENOMIC DNA]</scope>
    <source>
        <strain evidence="8 9">SKKU-2015</strain>
        <tissue evidence="8">Whole body</tissue>
    </source>
</reference>
<organism evidence="8 9">
    <name type="scientific">Gracilariopsis chorda</name>
    <dbReference type="NCBI Taxonomy" id="448386"/>
    <lineage>
        <taxon>Eukaryota</taxon>
        <taxon>Rhodophyta</taxon>
        <taxon>Florideophyceae</taxon>
        <taxon>Rhodymeniophycidae</taxon>
        <taxon>Gracilariales</taxon>
        <taxon>Gracilariaceae</taxon>
        <taxon>Gracilariopsis</taxon>
    </lineage>
</organism>
<dbReference type="OrthoDB" id="2121828at2759"/>
<dbReference type="PANTHER" id="PTHR11709:SF486">
    <property type="entry name" value="MULTICOPPER OXIDASE"/>
    <property type="match status" value="1"/>
</dbReference>
<name>A0A2V3IGF4_9FLOR</name>
<evidence type="ECO:0000256" key="3">
    <source>
        <dbReference type="ARBA" id="ARBA00023002"/>
    </source>
</evidence>
<dbReference type="AlphaFoldDB" id="A0A2V3IGF4"/>
<gene>
    <name evidence="8" type="ORF">BWQ96_09124</name>
</gene>
<accession>A0A2V3IGF4</accession>
<evidence type="ECO:0000256" key="2">
    <source>
        <dbReference type="ARBA" id="ARBA00022723"/>
    </source>
</evidence>
<dbReference type="FunFam" id="2.60.40.420:FF:000028">
    <property type="entry name" value="Ceruloplasmin"/>
    <property type="match status" value="1"/>
</dbReference>
<feature type="domain" description="Plastocyanin-like" evidence="6">
    <location>
        <begin position="254"/>
        <end position="354"/>
    </location>
</feature>
<evidence type="ECO:0000259" key="7">
    <source>
        <dbReference type="Pfam" id="PF07732"/>
    </source>
</evidence>
<dbReference type="STRING" id="448386.A0A2V3IGF4"/>
<evidence type="ECO:0000313" key="8">
    <source>
        <dbReference type="EMBL" id="PXF41157.1"/>
    </source>
</evidence>
<keyword evidence="3" id="KW-0560">Oxidoreductase</keyword>
<keyword evidence="2" id="KW-0479">Metal-binding</keyword>
<dbReference type="PANTHER" id="PTHR11709">
    <property type="entry name" value="MULTI-COPPER OXIDASE"/>
    <property type="match status" value="1"/>
</dbReference>
<evidence type="ECO:0000259" key="6">
    <source>
        <dbReference type="Pfam" id="PF07731"/>
    </source>
</evidence>
<evidence type="ECO:0000256" key="4">
    <source>
        <dbReference type="SAM" id="MobiDB-lite"/>
    </source>
</evidence>
<feature type="domain" description="Plastocyanin-like" evidence="7">
    <location>
        <begin position="446"/>
        <end position="568"/>
    </location>
</feature>
<evidence type="ECO:0000256" key="1">
    <source>
        <dbReference type="ARBA" id="ARBA00010609"/>
    </source>
</evidence>
<dbReference type="InterPro" id="IPR011706">
    <property type="entry name" value="Cu-oxidase_C"/>
</dbReference>
<dbReference type="EMBL" id="NBIV01000232">
    <property type="protein sequence ID" value="PXF41157.1"/>
    <property type="molecule type" value="Genomic_DNA"/>
</dbReference>
<dbReference type="InterPro" id="IPR011707">
    <property type="entry name" value="Cu-oxidase-like_N"/>
</dbReference>
<dbReference type="Pfam" id="PF07732">
    <property type="entry name" value="Cu-oxidase_3"/>
    <property type="match status" value="1"/>
</dbReference>
<proteinExistence type="inferred from homology"/>
<dbReference type="InterPro" id="IPR002355">
    <property type="entry name" value="Cu_oxidase_Cu_BS"/>
</dbReference>
<dbReference type="Gene3D" id="2.60.40.420">
    <property type="entry name" value="Cupredoxins - blue copper proteins"/>
    <property type="match status" value="4"/>
</dbReference>
<dbReference type="GO" id="GO:0005507">
    <property type="term" value="F:copper ion binding"/>
    <property type="evidence" value="ECO:0007669"/>
    <property type="project" value="InterPro"/>
</dbReference>
<feature type="compositionally biased region" description="Basic and acidic residues" evidence="4">
    <location>
        <begin position="505"/>
        <end position="515"/>
    </location>
</feature>
<dbReference type="Pfam" id="PF07731">
    <property type="entry name" value="Cu-oxidase_2"/>
    <property type="match status" value="1"/>
</dbReference>
<feature type="chain" id="PRO_5016102116" evidence="5">
    <location>
        <begin position="24"/>
        <end position="1079"/>
    </location>
</feature>
<dbReference type="GO" id="GO:0016491">
    <property type="term" value="F:oxidoreductase activity"/>
    <property type="evidence" value="ECO:0007669"/>
    <property type="project" value="UniProtKB-KW"/>
</dbReference>
<dbReference type="InterPro" id="IPR045087">
    <property type="entry name" value="Cu-oxidase_fam"/>
</dbReference>
<feature type="signal peptide" evidence="5">
    <location>
        <begin position="1"/>
        <end position="23"/>
    </location>
</feature>
<evidence type="ECO:0000313" key="9">
    <source>
        <dbReference type="Proteomes" id="UP000247409"/>
    </source>
</evidence>